<dbReference type="Gene3D" id="3.30.300.220">
    <property type="match status" value="1"/>
</dbReference>
<comment type="caution">
    <text evidence="2">The sequence shown here is derived from an EMBL/GenBank/DDBJ whole genome shotgun (WGS) entry which is preliminary data.</text>
</comment>
<protein>
    <recommendedName>
        <fullName evidence="3">Enoyl-CoA hydratase</fullName>
    </recommendedName>
</protein>
<dbReference type="Pfam" id="PF00378">
    <property type="entry name" value="ECH_1"/>
    <property type="match status" value="1"/>
</dbReference>
<evidence type="ECO:0000313" key="2">
    <source>
        <dbReference type="EMBL" id="KKM85196.1"/>
    </source>
</evidence>
<feature type="non-terminal residue" evidence="2">
    <location>
        <position position="50"/>
    </location>
</feature>
<sequence>MNYDTILVEEKKAIGTITINRPKKLNALNRQTIQELHDAFEALETNKAIK</sequence>
<dbReference type="PANTHER" id="PTHR43802:SF1">
    <property type="entry name" value="IP11341P-RELATED"/>
    <property type="match status" value="1"/>
</dbReference>
<name>A0A0F9LD50_9ZZZZ</name>
<dbReference type="InterPro" id="IPR029045">
    <property type="entry name" value="ClpP/crotonase-like_dom_sf"/>
</dbReference>
<evidence type="ECO:0000256" key="1">
    <source>
        <dbReference type="ARBA" id="ARBA00005254"/>
    </source>
</evidence>
<proteinExistence type="inferred from homology"/>
<dbReference type="InterPro" id="IPR001753">
    <property type="entry name" value="Enoyl-CoA_hydra/iso"/>
</dbReference>
<organism evidence="2">
    <name type="scientific">marine sediment metagenome</name>
    <dbReference type="NCBI Taxonomy" id="412755"/>
    <lineage>
        <taxon>unclassified sequences</taxon>
        <taxon>metagenomes</taxon>
        <taxon>ecological metagenomes</taxon>
    </lineage>
</organism>
<gene>
    <name evidence="2" type="ORF">LCGC14_1291530</name>
</gene>
<evidence type="ECO:0008006" key="3">
    <source>
        <dbReference type="Google" id="ProtNLM"/>
    </source>
</evidence>
<accession>A0A0F9LD50</accession>
<comment type="similarity">
    <text evidence="1">Belongs to the enoyl-CoA hydratase/isomerase family.</text>
</comment>
<dbReference type="PANTHER" id="PTHR43802">
    <property type="entry name" value="ENOYL-COA HYDRATASE"/>
    <property type="match status" value="1"/>
</dbReference>
<dbReference type="AlphaFoldDB" id="A0A0F9LD50"/>
<dbReference type="SUPFAM" id="SSF52096">
    <property type="entry name" value="ClpP/crotonase"/>
    <property type="match status" value="1"/>
</dbReference>
<reference evidence="2" key="1">
    <citation type="journal article" date="2015" name="Nature">
        <title>Complex archaea that bridge the gap between prokaryotes and eukaryotes.</title>
        <authorList>
            <person name="Spang A."/>
            <person name="Saw J.H."/>
            <person name="Jorgensen S.L."/>
            <person name="Zaremba-Niedzwiedzka K."/>
            <person name="Martijn J."/>
            <person name="Lind A.E."/>
            <person name="van Eijk R."/>
            <person name="Schleper C."/>
            <person name="Guy L."/>
            <person name="Ettema T.J."/>
        </authorList>
    </citation>
    <scope>NUCLEOTIDE SEQUENCE</scope>
</reference>
<dbReference type="EMBL" id="LAZR01007449">
    <property type="protein sequence ID" value="KKM85196.1"/>
    <property type="molecule type" value="Genomic_DNA"/>
</dbReference>